<evidence type="ECO:0000256" key="6">
    <source>
        <dbReference type="ARBA" id="ARBA00033074"/>
    </source>
</evidence>
<dbReference type="PANTHER" id="PTHR30288:SF0">
    <property type="entry name" value="FLAGELLAR HOOK-ASSOCIATED PROTEIN 2"/>
    <property type="match status" value="1"/>
</dbReference>
<evidence type="ECO:0000256" key="2">
    <source>
        <dbReference type="ARBA" id="ARBA00009764"/>
    </source>
</evidence>
<feature type="coiled-coil region" evidence="8">
    <location>
        <begin position="614"/>
        <end position="666"/>
    </location>
</feature>
<feature type="domain" description="Flagellar hook-associated protein 2 C-terminal" evidence="10">
    <location>
        <begin position="394"/>
        <end position="656"/>
    </location>
</feature>
<evidence type="ECO:0000256" key="3">
    <source>
        <dbReference type="ARBA" id="ARBA00011255"/>
    </source>
</evidence>
<dbReference type="Pfam" id="PF07195">
    <property type="entry name" value="FliD_C"/>
    <property type="match status" value="1"/>
</dbReference>
<sequence>MADIPIPGSKNNYNTPEIRRSLLETQYKRLDRLEEEDKKLCQKKEAWQLIKEKLQVLNDKATRLTRFDGPLKQMFGNSSNPSILSANAQSNAERGEYNITVKQKAEADKFASQALPPSYKPPSGEYSFLLGEKQINFNFNGTSLNTWVKMLNTRGAGFLKAEIVRSGLNKEILIISSLKEGNKFPLIFKGKAEELASEVGILSQAKVHFVADLRGIAQTQKSPYNPISYGVNSLSNQEALILEPDSEVSIPIPKDFQLTDHSMLKLKISVQDADSYRSNASSIRSPKESVTYEGITIQNELSELNFQPSIHSAPSPKKLQALSVYYQERLYPLEPILDVLESQEKLIDLAGFPKAQEIQIANSTPNKVYLVEWIEIIDPRNRDGYLPQHAISFAQDAKLEIDGVEVERPSNKISDLISKVTLNLETSSPEMVTLKIEPDYKQIEESVANFIGAYNEFLAYANILGTRDPNVKPNDPNAKSDIVDELTWLNEAERKQAYQLLGLLQSDFVLSNLKSHLQEFLARAYDTNDERYRLLSQIGISPSTRAGQGVLRRQYLDINSSVFQNSLKENWQAVQELFSFIPLGATQASNGLAFKISDFTRPYVQFNGLLDVRIKQLNDSLKHKDQEITNYREKIDEKDRRLQTDLKKLESTLNQAEATTRSLQNYFNPKAQDKFTKPVKVSIHQA</sequence>
<keyword evidence="4 8" id="KW-0175">Coiled coil</keyword>
<dbReference type="GO" id="GO:0007155">
    <property type="term" value="P:cell adhesion"/>
    <property type="evidence" value="ECO:0007669"/>
    <property type="project" value="InterPro"/>
</dbReference>
<comment type="subcellular location">
    <subcellularLocation>
        <location evidence="1">Bacterial flagellum</location>
    </subcellularLocation>
</comment>
<dbReference type="InterPro" id="IPR010809">
    <property type="entry name" value="FliD_C"/>
</dbReference>
<organism evidence="11">
    <name type="scientific">Menopon gallinae</name>
    <name type="common">poultry shaft louse</name>
    <dbReference type="NCBI Taxonomy" id="328185"/>
    <lineage>
        <taxon>Eukaryota</taxon>
        <taxon>Metazoa</taxon>
        <taxon>Ecdysozoa</taxon>
        <taxon>Arthropoda</taxon>
        <taxon>Hexapoda</taxon>
        <taxon>Insecta</taxon>
        <taxon>Pterygota</taxon>
        <taxon>Neoptera</taxon>
        <taxon>Paraneoptera</taxon>
        <taxon>Psocodea</taxon>
        <taxon>Troctomorpha</taxon>
        <taxon>Phthiraptera</taxon>
        <taxon>Amblycera</taxon>
        <taxon>Menoponidae</taxon>
        <taxon>Menopon</taxon>
    </lineage>
</organism>
<evidence type="ECO:0000256" key="8">
    <source>
        <dbReference type="SAM" id="Coils"/>
    </source>
</evidence>
<accession>A0AAW2H6U3</accession>
<gene>
    <name evidence="11" type="ORF">PYX00_010935</name>
</gene>
<evidence type="ECO:0000259" key="9">
    <source>
        <dbReference type="Pfam" id="PF02465"/>
    </source>
</evidence>
<comment type="caution">
    <text evidence="11">The sequence shown here is derived from an EMBL/GenBank/DDBJ whole genome shotgun (WGS) entry which is preliminary data.</text>
</comment>
<comment type="similarity">
    <text evidence="2">Belongs to the FliD family.</text>
</comment>
<dbReference type="InterPro" id="IPR040026">
    <property type="entry name" value="FliD"/>
</dbReference>
<name>A0AAW2H6U3_9NEOP</name>
<dbReference type="PANTHER" id="PTHR30288">
    <property type="entry name" value="FLAGELLAR CAP/ASSEMBLY PROTEIN FLID"/>
    <property type="match status" value="1"/>
</dbReference>
<proteinExistence type="inferred from homology"/>
<reference evidence="11" key="1">
    <citation type="journal article" date="2024" name="Gigascience">
        <title>Chromosome-level genome of the poultry shaft louse Menopon gallinae provides insight into the host-switching and adaptive evolution of parasitic lice.</title>
        <authorList>
            <person name="Xu Y."/>
            <person name="Ma L."/>
            <person name="Liu S."/>
            <person name="Liang Y."/>
            <person name="Liu Q."/>
            <person name="He Z."/>
            <person name="Tian L."/>
            <person name="Duan Y."/>
            <person name="Cai W."/>
            <person name="Li H."/>
            <person name="Song F."/>
        </authorList>
    </citation>
    <scope>NUCLEOTIDE SEQUENCE</scope>
    <source>
        <strain evidence="11">Cailab_2023a</strain>
    </source>
</reference>
<feature type="domain" description="Flagellar hook-associated protein 2 N-terminal" evidence="9">
    <location>
        <begin position="13"/>
        <end position="108"/>
    </location>
</feature>
<evidence type="ECO:0000259" key="10">
    <source>
        <dbReference type="Pfam" id="PF07195"/>
    </source>
</evidence>
<comment type="subunit">
    <text evidence="3">Homopentamer.</text>
</comment>
<dbReference type="AlphaFoldDB" id="A0AAW2H6U3"/>
<evidence type="ECO:0000256" key="7">
    <source>
        <dbReference type="ARBA" id="ARBA00033192"/>
    </source>
</evidence>
<keyword evidence="5" id="KW-0975">Bacterial flagellum</keyword>
<dbReference type="EMBL" id="JARGDH010000024">
    <property type="protein sequence ID" value="KAL0265463.1"/>
    <property type="molecule type" value="Genomic_DNA"/>
</dbReference>
<evidence type="ECO:0000313" key="11">
    <source>
        <dbReference type="EMBL" id="KAL0265463.1"/>
    </source>
</evidence>
<dbReference type="InterPro" id="IPR003481">
    <property type="entry name" value="FliD_N"/>
</dbReference>
<dbReference type="Pfam" id="PF02465">
    <property type="entry name" value="FliD_N"/>
    <property type="match status" value="1"/>
</dbReference>
<protein>
    <recommendedName>
        <fullName evidence="7">Filament cap protein</fullName>
    </recommendedName>
    <alternativeName>
        <fullName evidence="6">Flagellar cap protein</fullName>
    </alternativeName>
</protein>
<evidence type="ECO:0000256" key="5">
    <source>
        <dbReference type="ARBA" id="ARBA00023143"/>
    </source>
</evidence>
<evidence type="ECO:0000256" key="4">
    <source>
        <dbReference type="ARBA" id="ARBA00023054"/>
    </source>
</evidence>
<dbReference type="NCBIfam" id="NF005188">
    <property type="entry name" value="PRK06664.1"/>
    <property type="match status" value="1"/>
</dbReference>
<evidence type="ECO:0000256" key="1">
    <source>
        <dbReference type="ARBA" id="ARBA00004365"/>
    </source>
</evidence>